<feature type="compositionally biased region" description="Polar residues" evidence="1">
    <location>
        <begin position="60"/>
        <end position="86"/>
    </location>
</feature>
<proteinExistence type="predicted"/>
<organism evidence="2 3">
    <name type="scientific">Liparis tanakae</name>
    <name type="common">Tanaka's snailfish</name>
    <dbReference type="NCBI Taxonomy" id="230148"/>
    <lineage>
        <taxon>Eukaryota</taxon>
        <taxon>Metazoa</taxon>
        <taxon>Chordata</taxon>
        <taxon>Craniata</taxon>
        <taxon>Vertebrata</taxon>
        <taxon>Euteleostomi</taxon>
        <taxon>Actinopterygii</taxon>
        <taxon>Neopterygii</taxon>
        <taxon>Teleostei</taxon>
        <taxon>Neoteleostei</taxon>
        <taxon>Acanthomorphata</taxon>
        <taxon>Eupercaria</taxon>
        <taxon>Perciformes</taxon>
        <taxon>Cottioidei</taxon>
        <taxon>Cottales</taxon>
        <taxon>Liparidae</taxon>
        <taxon>Liparis</taxon>
    </lineage>
</organism>
<evidence type="ECO:0000256" key="1">
    <source>
        <dbReference type="SAM" id="MobiDB-lite"/>
    </source>
</evidence>
<feature type="compositionally biased region" description="Polar residues" evidence="1">
    <location>
        <begin position="21"/>
        <end position="35"/>
    </location>
</feature>
<keyword evidence="3" id="KW-1185">Reference proteome</keyword>
<feature type="region of interest" description="Disordered" evidence="1">
    <location>
        <begin position="21"/>
        <end position="40"/>
    </location>
</feature>
<protein>
    <submittedName>
        <fullName evidence="2">Uncharacterized protein</fullName>
    </submittedName>
</protein>
<reference evidence="2 3" key="1">
    <citation type="submission" date="2019-03" db="EMBL/GenBank/DDBJ databases">
        <title>First draft genome of Liparis tanakae, snailfish: a comprehensive survey of snailfish specific genes.</title>
        <authorList>
            <person name="Kim W."/>
            <person name="Song I."/>
            <person name="Jeong J.-H."/>
            <person name="Kim D."/>
            <person name="Kim S."/>
            <person name="Ryu S."/>
            <person name="Song J.Y."/>
            <person name="Lee S.K."/>
        </authorList>
    </citation>
    <scope>NUCLEOTIDE SEQUENCE [LARGE SCALE GENOMIC DNA]</scope>
    <source>
        <tissue evidence="2">Muscle</tissue>
    </source>
</reference>
<accession>A0A4Z2FXT1</accession>
<name>A0A4Z2FXT1_9TELE</name>
<dbReference type="Proteomes" id="UP000314294">
    <property type="component" value="Unassembled WGS sequence"/>
</dbReference>
<evidence type="ECO:0000313" key="3">
    <source>
        <dbReference type="Proteomes" id="UP000314294"/>
    </source>
</evidence>
<gene>
    <name evidence="2" type="ORF">EYF80_044448</name>
</gene>
<evidence type="ECO:0000313" key="2">
    <source>
        <dbReference type="EMBL" id="TNN45344.1"/>
    </source>
</evidence>
<sequence>MVPCGVMLSAVNSAGMSIATTEHNGDTLSTHSSQHGRLGPGGVFSQRFAGEHRTLHEHQSSAQMRSLISPCPHQNTKSSVLISTTK</sequence>
<dbReference type="AlphaFoldDB" id="A0A4Z2FXT1"/>
<comment type="caution">
    <text evidence="2">The sequence shown here is derived from an EMBL/GenBank/DDBJ whole genome shotgun (WGS) entry which is preliminary data.</text>
</comment>
<feature type="region of interest" description="Disordered" evidence="1">
    <location>
        <begin position="53"/>
        <end position="86"/>
    </location>
</feature>
<dbReference type="EMBL" id="SRLO01000852">
    <property type="protein sequence ID" value="TNN45344.1"/>
    <property type="molecule type" value="Genomic_DNA"/>
</dbReference>